<feature type="signal peptide" evidence="1">
    <location>
        <begin position="1"/>
        <end position="17"/>
    </location>
</feature>
<reference evidence="2" key="1">
    <citation type="submission" date="2015-12" db="EMBL/GenBank/DDBJ databases">
        <title>De novo transcriptome assembly of four potential Pierce s Disease insect vectors from Arizona vineyards.</title>
        <authorList>
            <person name="Tassone E.E."/>
        </authorList>
    </citation>
    <scope>NUCLEOTIDE SEQUENCE</scope>
</reference>
<name>A0A1B6DQB5_9HEMI</name>
<evidence type="ECO:0000256" key="1">
    <source>
        <dbReference type="SAM" id="SignalP"/>
    </source>
</evidence>
<accession>A0A1B6DQB5</accession>
<evidence type="ECO:0000313" key="2">
    <source>
        <dbReference type="EMBL" id="JAS27858.1"/>
    </source>
</evidence>
<feature type="chain" id="PRO_5008581437" description="Prolyl 4-hydroxylase alpha-subunit N-terminal domain-containing protein" evidence="1">
    <location>
        <begin position="18"/>
        <end position="182"/>
    </location>
</feature>
<sequence length="182" mass="21102">MHTGLLLLLSAILSAGAQELNVNRYYQNNPAAVKPDFDVIAKIDAAKAAAVDLLYKHINPLLDFEISLYDKLEYTKEIILAEKKVLELIKMRDRREEYVNKGVYGEVFRLLGEIESMDEDRRRYIEYRYMTVHALLASLLIFSDDLYDEGLLTNKYRLYNDYVTKILAYECVDMNERGVACV</sequence>
<keyword evidence="1" id="KW-0732">Signal</keyword>
<dbReference type="EMBL" id="GEDC01009440">
    <property type="protein sequence ID" value="JAS27858.1"/>
    <property type="molecule type" value="Transcribed_RNA"/>
</dbReference>
<dbReference type="AlphaFoldDB" id="A0A1B6DQB5"/>
<proteinExistence type="predicted"/>
<gene>
    <name evidence="2" type="ORF">g.1221</name>
</gene>
<protein>
    <recommendedName>
        <fullName evidence="3">Prolyl 4-hydroxylase alpha-subunit N-terminal domain-containing protein</fullName>
    </recommendedName>
</protein>
<evidence type="ECO:0008006" key="3">
    <source>
        <dbReference type="Google" id="ProtNLM"/>
    </source>
</evidence>
<organism evidence="2">
    <name type="scientific">Clastoptera arizonana</name>
    <name type="common">Arizona spittle bug</name>
    <dbReference type="NCBI Taxonomy" id="38151"/>
    <lineage>
        <taxon>Eukaryota</taxon>
        <taxon>Metazoa</taxon>
        <taxon>Ecdysozoa</taxon>
        <taxon>Arthropoda</taxon>
        <taxon>Hexapoda</taxon>
        <taxon>Insecta</taxon>
        <taxon>Pterygota</taxon>
        <taxon>Neoptera</taxon>
        <taxon>Paraneoptera</taxon>
        <taxon>Hemiptera</taxon>
        <taxon>Auchenorrhyncha</taxon>
        <taxon>Cercopoidea</taxon>
        <taxon>Clastopteridae</taxon>
        <taxon>Clastoptera</taxon>
    </lineage>
</organism>